<feature type="compositionally biased region" description="Acidic residues" evidence="2">
    <location>
        <begin position="520"/>
        <end position="538"/>
    </location>
</feature>
<comment type="caution">
    <text evidence="3">The sequence shown here is derived from an EMBL/GenBank/DDBJ whole genome shotgun (WGS) entry which is preliminary data.</text>
</comment>
<keyword evidence="1" id="KW-0175">Coiled coil</keyword>
<feature type="compositionally biased region" description="Polar residues" evidence="2">
    <location>
        <begin position="574"/>
        <end position="588"/>
    </location>
</feature>
<evidence type="ECO:0000256" key="2">
    <source>
        <dbReference type="SAM" id="MobiDB-lite"/>
    </source>
</evidence>
<feature type="region of interest" description="Disordered" evidence="2">
    <location>
        <begin position="1"/>
        <end position="48"/>
    </location>
</feature>
<feature type="region of interest" description="Disordered" evidence="2">
    <location>
        <begin position="389"/>
        <end position="412"/>
    </location>
</feature>
<feature type="region of interest" description="Disordered" evidence="2">
    <location>
        <begin position="483"/>
        <end position="502"/>
    </location>
</feature>
<feature type="region of interest" description="Disordered" evidence="2">
    <location>
        <begin position="625"/>
        <end position="667"/>
    </location>
</feature>
<dbReference type="Proteomes" id="UP001295684">
    <property type="component" value="Unassembled WGS sequence"/>
</dbReference>
<feature type="compositionally biased region" description="Acidic residues" evidence="2">
    <location>
        <begin position="14"/>
        <end position="31"/>
    </location>
</feature>
<dbReference type="AlphaFoldDB" id="A0AAD2D4V0"/>
<feature type="compositionally biased region" description="Polar residues" evidence="2">
    <location>
        <begin position="625"/>
        <end position="635"/>
    </location>
</feature>
<evidence type="ECO:0000256" key="1">
    <source>
        <dbReference type="SAM" id="Coils"/>
    </source>
</evidence>
<sequence length="667" mass="77423">MEDELEKKLRQSADDQESETSEAEESEDEEESLHKEPVKEPNGNYDQLNGATLAQKDEIIRKLQDSNTKLRQKLEEVVDRATTKLQKESVQYQKIKSQIEEYKTQYKIKSKELNNVHKKLEIAQKEIRTLTYKVETTSNEEILNNLMSKNKELKKKNEDLKKEIRACEKIQNEQSKELMKVSEEKDFYYKIRCLTEELRMQKSRFKEVNDKFHKERKLTDKLKDKIRDLEIKVKQTRNDADPNNSAPNGRDIMITAKMEDLEITNNRLQRKLDTAAKKLKTNKIMLGKEAKDCREELEKLELMFRDKDKECRLLTIRLKEMQRMGKFPKLKPLDLDTLKDYNTEGRAKSTMRNQENDLFNPRINYTKNTPQNRRKLSTTRSISKGKFTVRKNMGPSANHISLGPDSEPHNKSVLIPNKKISKIAKVHDMSRNDQDSPEKIKTVPKSVKANYKKEIPKDKIITSQEKLQNTVDVQKVVRKLNKGASKEHNINPISSLQSDNFTIHQKPTAVTAQKYKTPEPEEEEEEEESEEEESEEESVAIPTKKVVEEEKTVSASIQNDQMAKEEKMEDIESYKSTSSNRKALSQATEGYIEDVIQKVSGTGKREKKVKEKNVQQDVIKSIQSLVSQRKSSQAVTKLPTRVTEKLKEDSDSEGSNIEDSSFKDYKI</sequence>
<protein>
    <submittedName>
        <fullName evidence="3">Uncharacterized protein</fullName>
    </submittedName>
</protein>
<dbReference type="EMBL" id="CAMPGE010021915">
    <property type="protein sequence ID" value="CAI2380015.1"/>
    <property type="molecule type" value="Genomic_DNA"/>
</dbReference>
<feature type="compositionally biased region" description="Basic and acidic residues" evidence="2">
    <location>
        <begin position="1"/>
        <end position="13"/>
    </location>
</feature>
<feature type="coiled-coil region" evidence="1">
    <location>
        <begin position="53"/>
        <end position="310"/>
    </location>
</feature>
<proteinExistence type="predicted"/>
<feature type="compositionally biased region" description="Basic and acidic residues" evidence="2">
    <location>
        <begin position="562"/>
        <end position="573"/>
    </location>
</feature>
<reference evidence="3" key="1">
    <citation type="submission" date="2023-07" db="EMBL/GenBank/DDBJ databases">
        <authorList>
            <consortium name="AG Swart"/>
            <person name="Singh M."/>
            <person name="Singh A."/>
            <person name="Seah K."/>
            <person name="Emmerich C."/>
        </authorList>
    </citation>
    <scope>NUCLEOTIDE SEQUENCE</scope>
    <source>
        <strain evidence="3">DP1</strain>
    </source>
</reference>
<feature type="region of interest" description="Disordered" evidence="2">
    <location>
        <begin position="510"/>
        <end position="588"/>
    </location>
</feature>
<accession>A0AAD2D4V0</accession>
<name>A0AAD2D4V0_EUPCR</name>
<feature type="compositionally biased region" description="Polar residues" evidence="2">
    <location>
        <begin position="491"/>
        <end position="502"/>
    </location>
</feature>
<gene>
    <name evidence="3" type="ORF">ECRASSUSDP1_LOCUS21439</name>
</gene>
<evidence type="ECO:0000313" key="3">
    <source>
        <dbReference type="EMBL" id="CAI2380015.1"/>
    </source>
</evidence>
<evidence type="ECO:0000313" key="4">
    <source>
        <dbReference type="Proteomes" id="UP001295684"/>
    </source>
</evidence>
<organism evidence="3 4">
    <name type="scientific">Euplotes crassus</name>
    <dbReference type="NCBI Taxonomy" id="5936"/>
    <lineage>
        <taxon>Eukaryota</taxon>
        <taxon>Sar</taxon>
        <taxon>Alveolata</taxon>
        <taxon>Ciliophora</taxon>
        <taxon>Intramacronucleata</taxon>
        <taxon>Spirotrichea</taxon>
        <taxon>Hypotrichia</taxon>
        <taxon>Euplotida</taxon>
        <taxon>Euplotidae</taxon>
        <taxon>Moneuplotes</taxon>
    </lineage>
</organism>
<keyword evidence="4" id="KW-1185">Reference proteome</keyword>